<protein>
    <submittedName>
        <fullName evidence="2">Uncharacterized protein</fullName>
    </submittedName>
</protein>
<evidence type="ECO:0000256" key="1">
    <source>
        <dbReference type="SAM" id="Phobius"/>
    </source>
</evidence>
<dbReference type="Proteomes" id="UP000799424">
    <property type="component" value="Unassembled WGS sequence"/>
</dbReference>
<keyword evidence="3" id="KW-1185">Reference proteome</keyword>
<proteinExistence type="predicted"/>
<evidence type="ECO:0000313" key="2">
    <source>
        <dbReference type="EMBL" id="KAF2823518.1"/>
    </source>
</evidence>
<gene>
    <name evidence="2" type="ORF">CC86DRAFT_69041</name>
</gene>
<name>A0A6A6ZRU0_9PLEO</name>
<accession>A0A6A6ZRU0</accession>
<reference evidence="2" key="1">
    <citation type="journal article" date="2020" name="Stud. Mycol.">
        <title>101 Dothideomycetes genomes: a test case for predicting lifestyles and emergence of pathogens.</title>
        <authorList>
            <person name="Haridas S."/>
            <person name="Albert R."/>
            <person name="Binder M."/>
            <person name="Bloem J."/>
            <person name="Labutti K."/>
            <person name="Salamov A."/>
            <person name="Andreopoulos B."/>
            <person name="Baker S."/>
            <person name="Barry K."/>
            <person name="Bills G."/>
            <person name="Bluhm B."/>
            <person name="Cannon C."/>
            <person name="Castanera R."/>
            <person name="Culley D."/>
            <person name="Daum C."/>
            <person name="Ezra D."/>
            <person name="Gonzalez J."/>
            <person name="Henrissat B."/>
            <person name="Kuo A."/>
            <person name="Liang C."/>
            <person name="Lipzen A."/>
            <person name="Lutzoni F."/>
            <person name="Magnuson J."/>
            <person name="Mondo S."/>
            <person name="Nolan M."/>
            <person name="Ohm R."/>
            <person name="Pangilinan J."/>
            <person name="Park H.-J."/>
            <person name="Ramirez L."/>
            <person name="Alfaro M."/>
            <person name="Sun H."/>
            <person name="Tritt A."/>
            <person name="Yoshinaga Y."/>
            <person name="Zwiers L.-H."/>
            <person name="Turgeon B."/>
            <person name="Goodwin S."/>
            <person name="Spatafora J."/>
            <person name="Crous P."/>
            <person name="Grigoriev I."/>
        </authorList>
    </citation>
    <scope>NUCLEOTIDE SEQUENCE</scope>
    <source>
        <strain evidence="2">CBS 113818</strain>
    </source>
</reference>
<dbReference type="AlphaFoldDB" id="A0A6A6ZRU0"/>
<evidence type="ECO:0000313" key="3">
    <source>
        <dbReference type="Proteomes" id="UP000799424"/>
    </source>
</evidence>
<keyword evidence="1" id="KW-0812">Transmembrane</keyword>
<keyword evidence="1" id="KW-1133">Transmembrane helix</keyword>
<dbReference type="EMBL" id="MU006232">
    <property type="protein sequence ID" value="KAF2823518.1"/>
    <property type="molecule type" value="Genomic_DNA"/>
</dbReference>
<feature type="transmembrane region" description="Helical" evidence="1">
    <location>
        <begin position="12"/>
        <end position="31"/>
    </location>
</feature>
<keyword evidence="1" id="KW-0472">Membrane</keyword>
<sequence>MVCRGSTRCGTAVETRLVGVLTSFLVLVYGFDAWVRRCPGDDIGLRIVHLRFYILSTTFSVLQTAFVPSSLMCAMALLSSQSALVIPAYIITVDIKCGATPLNRTG</sequence>
<feature type="transmembrane region" description="Helical" evidence="1">
    <location>
        <begin position="51"/>
        <end position="78"/>
    </location>
</feature>
<organism evidence="2 3">
    <name type="scientific">Ophiobolus disseminans</name>
    <dbReference type="NCBI Taxonomy" id="1469910"/>
    <lineage>
        <taxon>Eukaryota</taxon>
        <taxon>Fungi</taxon>
        <taxon>Dikarya</taxon>
        <taxon>Ascomycota</taxon>
        <taxon>Pezizomycotina</taxon>
        <taxon>Dothideomycetes</taxon>
        <taxon>Pleosporomycetidae</taxon>
        <taxon>Pleosporales</taxon>
        <taxon>Pleosporineae</taxon>
        <taxon>Phaeosphaeriaceae</taxon>
        <taxon>Ophiobolus</taxon>
    </lineage>
</organism>